<evidence type="ECO:0000313" key="2">
    <source>
        <dbReference type="Proteomes" id="UP000590749"/>
    </source>
</evidence>
<name>A0A7W5AS03_9ACTN</name>
<evidence type="ECO:0000313" key="1">
    <source>
        <dbReference type="EMBL" id="MBB3101356.1"/>
    </source>
</evidence>
<dbReference type="Proteomes" id="UP000590749">
    <property type="component" value="Unassembled WGS sequence"/>
</dbReference>
<organism evidence="1 2">
    <name type="scientific">Actinoplanes campanulatus</name>
    <dbReference type="NCBI Taxonomy" id="113559"/>
    <lineage>
        <taxon>Bacteria</taxon>
        <taxon>Bacillati</taxon>
        <taxon>Actinomycetota</taxon>
        <taxon>Actinomycetes</taxon>
        <taxon>Micromonosporales</taxon>
        <taxon>Micromonosporaceae</taxon>
        <taxon>Actinoplanes</taxon>
    </lineage>
</organism>
<keyword evidence="2" id="KW-1185">Reference proteome</keyword>
<sequence length="54" mass="5354">MVLIAVVASLVVGFVGGVLSLKAKNKWCAGCGTSLACLACGEVNSGAPRSCRDA</sequence>
<proteinExistence type="predicted"/>
<protein>
    <submittedName>
        <fullName evidence="1">Nitrate/TMAO reductase-like tetraheme cytochrome c subunit</fullName>
    </submittedName>
</protein>
<dbReference type="EMBL" id="JACHXF010000036">
    <property type="protein sequence ID" value="MBB3101356.1"/>
    <property type="molecule type" value="Genomic_DNA"/>
</dbReference>
<reference evidence="1 2" key="1">
    <citation type="submission" date="2020-08" db="EMBL/GenBank/DDBJ databases">
        <title>Genomic Encyclopedia of Type Strains, Phase III (KMG-III): the genomes of soil and plant-associated and newly described type strains.</title>
        <authorList>
            <person name="Whitman W."/>
        </authorList>
    </citation>
    <scope>NUCLEOTIDE SEQUENCE [LARGE SCALE GENOMIC DNA]</scope>
    <source>
        <strain evidence="1 2">CECT 3287</strain>
    </source>
</reference>
<comment type="caution">
    <text evidence="1">The sequence shown here is derived from an EMBL/GenBank/DDBJ whole genome shotgun (WGS) entry which is preliminary data.</text>
</comment>
<accession>A0A7W5AS03</accession>
<gene>
    <name evidence="1" type="ORF">FHR83_009084</name>
</gene>
<dbReference type="AlphaFoldDB" id="A0A7W5AS03"/>